<feature type="domain" description="Carbohydrate kinase FGGY C-terminal" evidence="6">
    <location>
        <begin position="261"/>
        <end position="450"/>
    </location>
</feature>
<organism evidence="7 8">
    <name type="scientific">Actinomyces graevenitzii F0530</name>
    <dbReference type="NCBI Taxonomy" id="1321817"/>
    <lineage>
        <taxon>Bacteria</taxon>
        <taxon>Bacillati</taxon>
        <taxon>Actinomycetota</taxon>
        <taxon>Actinomycetes</taxon>
        <taxon>Actinomycetales</taxon>
        <taxon>Actinomycetaceae</taxon>
        <taxon>Actinomyces</taxon>
    </lineage>
</organism>
<dbReference type="PANTHER" id="PTHR43095">
    <property type="entry name" value="SUGAR KINASE"/>
    <property type="match status" value="1"/>
</dbReference>
<evidence type="ECO:0000256" key="1">
    <source>
        <dbReference type="ARBA" id="ARBA00009156"/>
    </source>
</evidence>
<dbReference type="InterPro" id="IPR000577">
    <property type="entry name" value="Carb_kinase_FGGY"/>
</dbReference>
<name>U1R7Z7_9ACTO</name>
<dbReference type="CDD" id="cd07779">
    <property type="entry name" value="ASKHA_NBD_FGGY_YgcE-like"/>
    <property type="match status" value="1"/>
</dbReference>
<dbReference type="EMBL" id="AWSC01000063">
    <property type="protein sequence ID" value="ERH14637.1"/>
    <property type="molecule type" value="Genomic_DNA"/>
</dbReference>
<keyword evidence="3" id="KW-0808">Transferase</keyword>
<dbReference type="InterPro" id="IPR043129">
    <property type="entry name" value="ATPase_NBD"/>
</dbReference>
<dbReference type="RefSeq" id="WP_021603674.1">
    <property type="nucleotide sequence ID" value="NZ_KE951490.1"/>
</dbReference>
<dbReference type="InterPro" id="IPR018485">
    <property type="entry name" value="FGGY_C"/>
</dbReference>
<evidence type="ECO:0000313" key="7">
    <source>
        <dbReference type="EMBL" id="ERH14637.1"/>
    </source>
</evidence>
<proteinExistence type="inferred from homology"/>
<keyword evidence="4 7" id="KW-0418">Kinase</keyword>
<sequence>MPCAYLTDGPLVVAVDSSTQSTKAIIVDGAGNILSVAKRKIELLTPAMNHYEHDPRQWWQTTYETIGEALAALTPTQRQRVKAIGLTHQRESFAPFKADGTPIGNGILWLDGRAVDQIERYGSNQIHELSGKPAGVTPALYKLAWVKENQPHLLQNADKVCDVLCYLVFNLTGHWASSTAAADSLGLFNIRTRTWDTQLLQIAGLEPNQLPQLVEPANIIDYLRPELAQQWNLPAPIPVVAGLGDGQAAGIGAAAVEPDVAYLNMGTAVNAGLDTPTYTYAPAFRTHVSGIPGHYVMEVLQSSGSYLADWARNTFADPTNPNSNLTQDEQAAAQIEPGSEGLITLPYWNAVQSPYWDAKARGAIVGWRGIHTRAHMYRSILESVCFEMRRNLDHLEAANATPITSLRIMGGGTRSPLWRTLMADITGLPLTICLADEVSALGAGVLAMAAIEAHAPHTPTGPDVATSAKAMAQFGQTIEPNPQMHARYQPIAAIQSQLYQQLRQINANLDQLRTNQNA</sequence>
<dbReference type="PIRSF" id="PIRSF000538">
    <property type="entry name" value="GlpK"/>
    <property type="match status" value="1"/>
</dbReference>
<evidence type="ECO:0000259" key="5">
    <source>
        <dbReference type="Pfam" id="PF00370"/>
    </source>
</evidence>
<dbReference type="Pfam" id="PF00370">
    <property type="entry name" value="FGGY_N"/>
    <property type="match status" value="1"/>
</dbReference>
<accession>U1R7Z7</accession>
<dbReference type="PANTHER" id="PTHR43095:SF5">
    <property type="entry name" value="XYLULOSE KINASE"/>
    <property type="match status" value="1"/>
</dbReference>
<dbReference type="AlphaFoldDB" id="U1R7Z7"/>
<dbReference type="Proteomes" id="UP000016481">
    <property type="component" value="Unassembled WGS sequence"/>
</dbReference>
<evidence type="ECO:0000313" key="8">
    <source>
        <dbReference type="Proteomes" id="UP000016481"/>
    </source>
</evidence>
<evidence type="ECO:0000259" key="6">
    <source>
        <dbReference type="Pfam" id="PF02782"/>
    </source>
</evidence>
<keyword evidence="2" id="KW-0119">Carbohydrate metabolism</keyword>
<dbReference type="HOGENOM" id="CLU_009281_3_4_11"/>
<dbReference type="PATRIC" id="fig|1321817.3.peg.1358"/>
<dbReference type="InterPro" id="IPR018484">
    <property type="entry name" value="FGGY_N"/>
</dbReference>
<dbReference type="GO" id="GO:0042732">
    <property type="term" value="P:D-xylose metabolic process"/>
    <property type="evidence" value="ECO:0007669"/>
    <property type="project" value="UniProtKB-KW"/>
</dbReference>
<keyword evidence="2" id="KW-0859">Xylose metabolism</keyword>
<comment type="similarity">
    <text evidence="1">Belongs to the FGGY kinase family.</text>
</comment>
<dbReference type="Pfam" id="PF02782">
    <property type="entry name" value="FGGY_C"/>
    <property type="match status" value="1"/>
</dbReference>
<dbReference type="SUPFAM" id="SSF53067">
    <property type="entry name" value="Actin-like ATPase domain"/>
    <property type="match status" value="2"/>
</dbReference>
<evidence type="ECO:0000256" key="4">
    <source>
        <dbReference type="ARBA" id="ARBA00022777"/>
    </source>
</evidence>
<dbReference type="Gene3D" id="3.30.420.40">
    <property type="match status" value="2"/>
</dbReference>
<dbReference type="InterPro" id="IPR050406">
    <property type="entry name" value="FGGY_Carb_Kinase"/>
</dbReference>
<dbReference type="GO" id="GO:0016301">
    <property type="term" value="F:kinase activity"/>
    <property type="evidence" value="ECO:0007669"/>
    <property type="project" value="UniProtKB-KW"/>
</dbReference>
<evidence type="ECO:0000256" key="3">
    <source>
        <dbReference type="ARBA" id="ARBA00022679"/>
    </source>
</evidence>
<protein>
    <submittedName>
        <fullName evidence="7">Carbohydrate kinase, FGGY family protein</fullName>
    </submittedName>
</protein>
<comment type="caution">
    <text evidence="7">The sequence shown here is derived from an EMBL/GenBank/DDBJ whole genome shotgun (WGS) entry which is preliminary data.</text>
</comment>
<reference evidence="7 8" key="1">
    <citation type="submission" date="2013-08" db="EMBL/GenBank/DDBJ databases">
        <authorList>
            <person name="Weinstock G."/>
            <person name="Sodergren E."/>
            <person name="Wylie T."/>
            <person name="Fulton L."/>
            <person name="Fulton R."/>
            <person name="Fronick C."/>
            <person name="O'Laughlin M."/>
            <person name="Godfrey J."/>
            <person name="Miner T."/>
            <person name="Herter B."/>
            <person name="Appelbaum E."/>
            <person name="Cordes M."/>
            <person name="Lek S."/>
            <person name="Wollam A."/>
            <person name="Pepin K.H."/>
            <person name="Palsikar V.B."/>
            <person name="Mitreva M."/>
            <person name="Wilson R.K."/>
        </authorList>
    </citation>
    <scope>NUCLEOTIDE SEQUENCE [LARGE SCALE GENOMIC DNA]</scope>
    <source>
        <strain evidence="7 8">F0530</strain>
    </source>
</reference>
<feature type="domain" description="Carbohydrate kinase FGGY N-terminal" evidence="5">
    <location>
        <begin position="12"/>
        <end position="252"/>
    </location>
</feature>
<gene>
    <name evidence="7" type="ORF">HMPREF1978_01548</name>
</gene>
<evidence type="ECO:0000256" key="2">
    <source>
        <dbReference type="ARBA" id="ARBA00022629"/>
    </source>
</evidence>